<dbReference type="AlphaFoldDB" id="A0A0C4EDJ8"/>
<reference evidence="4" key="5">
    <citation type="submission" date="2015-06" db="UniProtKB">
        <authorList>
            <consortium name="EnsemblFungi"/>
        </authorList>
    </citation>
    <scope>IDENTIFICATION</scope>
    <source>
        <strain evidence="4">ATCC 64411</strain>
    </source>
</reference>
<keyword evidence="2" id="KW-0732">Signal</keyword>
<feature type="region of interest" description="Disordered" evidence="1">
    <location>
        <begin position="241"/>
        <end position="324"/>
    </location>
</feature>
<feature type="chain" id="PRO_5009385971" evidence="2">
    <location>
        <begin position="21"/>
        <end position="365"/>
    </location>
</feature>
<reference evidence="3" key="2">
    <citation type="submission" date="2010-05" db="EMBL/GenBank/DDBJ databases">
        <title>The Genome Sequence of Magnaporthe poae strain ATCC 64411.</title>
        <authorList>
            <consortium name="The Broad Institute Genome Sequencing Platform"/>
            <consortium name="Broad Institute Genome Sequencing Center for Infectious Disease"/>
            <person name="Ma L.-J."/>
            <person name="Dead R."/>
            <person name="Young S."/>
            <person name="Zeng Q."/>
            <person name="Koehrsen M."/>
            <person name="Alvarado L."/>
            <person name="Berlin A."/>
            <person name="Chapman S.B."/>
            <person name="Chen Z."/>
            <person name="Freedman E."/>
            <person name="Gellesch M."/>
            <person name="Goldberg J."/>
            <person name="Griggs A."/>
            <person name="Gujja S."/>
            <person name="Heilman E.R."/>
            <person name="Heiman D."/>
            <person name="Hepburn T."/>
            <person name="Howarth C."/>
            <person name="Jen D."/>
            <person name="Larson L."/>
            <person name="Mehta T."/>
            <person name="Neiman D."/>
            <person name="Pearson M."/>
            <person name="Roberts A."/>
            <person name="Saif S."/>
            <person name="Shea T."/>
            <person name="Shenoy N."/>
            <person name="Sisk P."/>
            <person name="Stolte C."/>
            <person name="Sykes S."/>
            <person name="Walk T."/>
            <person name="White J."/>
            <person name="Yandava C."/>
            <person name="Haas B."/>
            <person name="Nusbaum C."/>
            <person name="Birren B."/>
        </authorList>
    </citation>
    <scope>NUCLEOTIDE SEQUENCE</scope>
    <source>
        <strain evidence="3">ATCC 64411</strain>
    </source>
</reference>
<dbReference type="eggNOG" id="ENOG502RAMH">
    <property type="taxonomic scope" value="Eukaryota"/>
</dbReference>
<accession>A0A0C4EDJ8</accession>
<gene>
    <name evidence="3" type="ORF">MAPG_10800</name>
</gene>
<dbReference type="EMBL" id="GL876978">
    <property type="protein sequence ID" value="KLU91851.1"/>
    <property type="molecule type" value="Genomic_DNA"/>
</dbReference>
<feature type="compositionally biased region" description="Low complexity" evidence="1">
    <location>
        <begin position="241"/>
        <end position="315"/>
    </location>
</feature>
<dbReference type="VEuPathDB" id="FungiDB:MAPG_10800"/>
<reference evidence="4" key="4">
    <citation type="journal article" date="2015" name="G3 (Bethesda)">
        <title>Genome sequences of three phytopathogenic species of the Magnaporthaceae family of fungi.</title>
        <authorList>
            <person name="Okagaki L.H."/>
            <person name="Nunes C.C."/>
            <person name="Sailsbery J."/>
            <person name="Clay B."/>
            <person name="Brown D."/>
            <person name="John T."/>
            <person name="Oh Y."/>
            <person name="Young N."/>
            <person name="Fitzgerald M."/>
            <person name="Haas B.J."/>
            <person name="Zeng Q."/>
            <person name="Young S."/>
            <person name="Adiconis X."/>
            <person name="Fan L."/>
            <person name="Levin J.Z."/>
            <person name="Mitchell T.K."/>
            <person name="Okubara P.A."/>
            <person name="Farman M.L."/>
            <person name="Kohn L.M."/>
            <person name="Birren B."/>
            <person name="Ma L.-J."/>
            <person name="Dean R.A."/>
        </authorList>
    </citation>
    <scope>NUCLEOTIDE SEQUENCE</scope>
    <source>
        <strain evidence="4">ATCC 64411 / 73-15</strain>
    </source>
</reference>
<dbReference type="EnsemblFungi" id="MAPG_10800T0">
    <property type="protein sequence ID" value="MAPG_10800T0"/>
    <property type="gene ID" value="MAPG_10800"/>
</dbReference>
<protein>
    <submittedName>
        <fullName evidence="3 4">Uncharacterized protein</fullName>
    </submittedName>
</protein>
<proteinExistence type="predicted"/>
<evidence type="ECO:0000313" key="3">
    <source>
        <dbReference type="EMBL" id="KLU91851.1"/>
    </source>
</evidence>
<dbReference type="Proteomes" id="UP000011715">
    <property type="component" value="Unassembled WGS sequence"/>
</dbReference>
<reference evidence="5" key="1">
    <citation type="submission" date="2010-05" db="EMBL/GenBank/DDBJ databases">
        <title>The genome sequence of Magnaporthe poae strain ATCC 64411.</title>
        <authorList>
            <person name="Ma L.-J."/>
            <person name="Dead R."/>
            <person name="Young S."/>
            <person name="Zeng Q."/>
            <person name="Koehrsen M."/>
            <person name="Alvarado L."/>
            <person name="Berlin A."/>
            <person name="Chapman S.B."/>
            <person name="Chen Z."/>
            <person name="Freedman E."/>
            <person name="Gellesch M."/>
            <person name="Goldberg J."/>
            <person name="Griggs A."/>
            <person name="Gujja S."/>
            <person name="Heilman E.R."/>
            <person name="Heiman D."/>
            <person name="Hepburn T."/>
            <person name="Howarth C."/>
            <person name="Jen D."/>
            <person name="Larson L."/>
            <person name="Mehta T."/>
            <person name="Neiman D."/>
            <person name="Pearson M."/>
            <person name="Roberts A."/>
            <person name="Saif S."/>
            <person name="Shea T."/>
            <person name="Shenoy N."/>
            <person name="Sisk P."/>
            <person name="Stolte C."/>
            <person name="Sykes S."/>
            <person name="Walk T."/>
            <person name="White J."/>
            <person name="Yandava C."/>
            <person name="Haas B."/>
            <person name="Nusbaum C."/>
            <person name="Birren B."/>
        </authorList>
    </citation>
    <scope>NUCLEOTIDE SEQUENCE [LARGE SCALE GENOMIC DNA]</scope>
    <source>
        <strain evidence="5">ATCC 64411 / 73-15</strain>
    </source>
</reference>
<evidence type="ECO:0000313" key="4">
    <source>
        <dbReference type="EnsemblFungi" id="MAPG_10800T0"/>
    </source>
</evidence>
<organism evidence="4 5">
    <name type="scientific">Magnaporthiopsis poae (strain ATCC 64411 / 73-15)</name>
    <name type="common">Kentucky bluegrass fungus</name>
    <name type="synonym">Magnaporthe poae</name>
    <dbReference type="NCBI Taxonomy" id="644358"/>
    <lineage>
        <taxon>Eukaryota</taxon>
        <taxon>Fungi</taxon>
        <taxon>Dikarya</taxon>
        <taxon>Ascomycota</taxon>
        <taxon>Pezizomycotina</taxon>
        <taxon>Sordariomycetes</taxon>
        <taxon>Sordariomycetidae</taxon>
        <taxon>Magnaporthales</taxon>
        <taxon>Magnaporthaceae</taxon>
        <taxon>Magnaporthiopsis</taxon>
    </lineage>
</organism>
<name>A0A0C4EDJ8_MAGP6</name>
<evidence type="ECO:0000313" key="5">
    <source>
        <dbReference type="Proteomes" id="UP000011715"/>
    </source>
</evidence>
<evidence type="ECO:0000256" key="2">
    <source>
        <dbReference type="SAM" id="SignalP"/>
    </source>
</evidence>
<keyword evidence="5" id="KW-1185">Reference proteome</keyword>
<feature type="signal peptide" evidence="2">
    <location>
        <begin position="1"/>
        <end position="20"/>
    </location>
</feature>
<sequence length="365" mass="37920">MASLLKSAAVVGMSLGLAAGFRSHRLDSRGLIQPRWTYDMCNNCSLYNVPAPDKNTFNVGPIGNWRADRDYDLCLGGASTCTTKSKVMLDFNGLNLYLNFAKWPTGYEYVGAGVFLAPMGVGFGPSYQPAPTDVTPQHTCTLNPDQTATCIVPFSTLTGVSSNDPSVLFAAMCPLGSRQALDFYIAFSGQVKTPSGAVQPFTQAYPCNSYVSGQCTSYCTTCDYAEMSYRCTKCYVPCPSSSTTTTSSTSTTTTTSSTSSTSTSTTETTTSSTTSTTSSTSTSTTSTTTSTTSSTTTSSTTTTSSSTTTTSSTTTGSLTASGVPVYANPTPIQYPVCSGGSQAYLIIHGAVLVTQTGACGAVVAT</sequence>
<dbReference type="EMBL" id="ADBL01002668">
    <property type="status" value="NOT_ANNOTATED_CDS"/>
    <property type="molecule type" value="Genomic_DNA"/>
</dbReference>
<dbReference type="EMBL" id="ADBL01002669">
    <property type="status" value="NOT_ANNOTATED_CDS"/>
    <property type="molecule type" value="Genomic_DNA"/>
</dbReference>
<dbReference type="OrthoDB" id="5206673at2759"/>
<reference evidence="3" key="3">
    <citation type="submission" date="2011-03" db="EMBL/GenBank/DDBJ databases">
        <title>Annotation of Magnaporthe poae ATCC 64411.</title>
        <authorList>
            <person name="Ma L.-J."/>
            <person name="Dead R."/>
            <person name="Young S.K."/>
            <person name="Zeng Q."/>
            <person name="Gargeya S."/>
            <person name="Fitzgerald M."/>
            <person name="Haas B."/>
            <person name="Abouelleil A."/>
            <person name="Alvarado L."/>
            <person name="Arachchi H.M."/>
            <person name="Berlin A."/>
            <person name="Brown A."/>
            <person name="Chapman S.B."/>
            <person name="Chen Z."/>
            <person name="Dunbar C."/>
            <person name="Freedman E."/>
            <person name="Gearin G."/>
            <person name="Gellesch M."/>
            <person name="Goldberg J."/>
            <person name="Griggs A."/>
            <person name="Gujja S."/>
            <person name="Heiman D."/>
            <person name="Howarth C."/>
            <person name="Larson L."/>
            <person name="Lui A."/>
            <person name="MacDonald P.J.P."/>
            <person name="Mehta T."/>
            <person name="Montmayeur A."/>
            <person name="Murphy C."/>
            <person name="Neiman D."/>
            <person name="Pearson M."/>
            <person name="Priest M."/>
            <person name="Roberts A."/>
            <person name="Saif S."/>
            <person name="Shea T."/>
            <person name="Shenoy N."/>
            <person name="Sisk P."/>
            <person name="Stolte C."/>
            <person name="Sykes S."/>
            <person name="Yandava C."/>
            <person name="Wortman J."/>
            <person name="Nusbaum C."/>
            <person name="Birren B."/>
        </authorList>
    </citation>
    <scope>NUCLEOTIDE SEQUENCE</scope>
    <source>
        <strain evidence="3">ATCC 64411</strain>
    </source>
</reference>
<evidence type="ECO:0000256" key="1">
    <source>
        <dbReference type="SAM" id="MobiDB-lite"/>
    </source>
</evidence>